<reference evidence="3" key="1">
    <citation type="journal article" date="2016" name="Nature">
        <title>Genome evolution in the allotetraploid frog Xenopus laevis.</title>
        <authorList>
            <person name="Session A.M."/>
            <person name="Uno Y."/>
            <person name="Kwon T."/>
            <person name="Chapman J.A."/>
            <person name="Toyoda A."/>
            <person name="Takahashi S."/>
            <person name="Fukui A."/>
            <person name="Hikosaka A."/>
            <person name="Suzuki A."/>
            <person name="Kondo M."/>
            <person name="van Heeringen S.J."/>
            <person name="Quigley I."/>
            <person name="Heinz S."/>
            <person name="Ogino H."/>
            <person name="Ochi H."/>
            <person name="Hellsten U."/>
            <person name="Lyons J.B."/>
            <person name="Simakov O."/>
            <person name="Putnam N."/>
            <person name="Stites J."/>
            <person name="Kuroki Y."/>
            <person name="Tanaka T."/>
            <person name="Michiue T."/>
            <person name="Watanabe M."/>
            <person name="Bogdanovic O."/>
            <person name="Lister R."/>
            <person name="Georgiou G."/>
            <person name="Paranjpe S.S."/>
            <person name="van Kruijsbergen I."/>
            <person name="Shu S."/>
            <person name="Carlson J."/>
            <person name="Kinoshita T."/>
            <person name="Ohta Y."/>
            <person name="Mawaribuchi S."/>
            <person name="Jenkins J."/>
            <person name="Grimwood J."/>
            <person name="Schmutz J."/>
            <person name="Mitros T."/>
            <person name="Mozaffari S.V."/>
            <person name="Suzuki Y."/>
            <person name="Haramoto Y."/>
            <person name="Yamamoto T.S."/>
            <person name="Takagi C."/>
            <person name="Heald R."/>
            <person name="Miller K."/>
            <person name="Haudenschild C."/>
            <person name="Kitzman J."/>
            <person name="Nakayama T."/>
            <person name="Izutsu Y."/>
            <person name="Robert J."/>
            <person name="Fortriede J."/>
            <person name="Burns K."/>
            <person name="Lotay V."/>
            <person name="Karimi K."/>
            <person name="Yasuoka Y."/>
            <person name="Dichmann D.S."/>
            <person name="Flajnik M.F."/>
            <person name="Houston D.W."/>
            <person name="Shendure J."/>
            <person name="DuPasquier L."/>
            <person name="Vize P.D."/>
            <person name="Zorn A.M."/>
            <person name="Ito M."/>
            <person name="Marcotte E.M."/>
            <person name="Wallingford J.B."/>
            <person name="Ito Y."/>
            <person name="Asashima M."/>
            <person name="Ueno N."/>
            <person name="Matsuda Y."/>
            <person name="Veenstra G.J."/>
            <person name="Fujiyama A."/>
            <person name="Harland R.M."/>
            <person name="Taira M."/>
            <person name="Rokhsar D.S."/>
        </authorList>
    </citation>
    <scope>NUCLEOTIDE SEQUENCE [LARGE SCALE GENOMIC DNA]</scope>
    <source>
        <strain evidence="3">J</strain>
    </source>
</reference>
<protein>
    <submittedName>
        <fullName evidence="2">Uncharacterized protein</fullName>
    </submittedName>
</protein>
<dbReference type="Proteomes" id="UP000694892">
    <property type="component" value="Chromosome 8S"/>
</dbReference>
<evidence type="ECO:0000256" key="1">
    <source>
        <dbReference type="SAM" id="MobiDB-lite"/>
    </source>
</evidence>
<evidence type="ECO:0000313" key="3">
    <source>
        <dbReference type="Proteomes" id="UP000694892"/>
    </source>
</evidence>
<organism evidence="2 3">
    <name type="scientific">Xenopus laevis</name>
    <name type="common">African clawed frog</name>
    <dbReference type="NCBI Taxonomy" id="8355"/>
    <lineage>
        <taxon>Eukaryota</taxon>
        <taxon>Metazoa</taxon>
        <taxon>Chordata</taxon>
        <taxon>Craniata</taxon>
        <taxon>Vertebrata</taxon>
        <taxon>Euteleostomi</taxon>
        <taxon>Amphibia</taxon>
        <taxon>Batrachia</taxon>
        <taxon>Anura</taxon>
        <taxon>Pipoidea</taxon>
        <taxon>Pipidae</taxon>
        <taxon>Xenopodinae</taxon>
        <taxon>Xenopus</taxon>
        <taxon>Xenopus</taxon>
    </lineage>
</organism>
<feature type="region of interest" description="Disordered" evidence="1">
    <location>
        <begin position="107"/>
        <end position="131"/>
    </location>
</feature>
<evidence type="ECO:0000313" key="2">
    <source>
        <dbReference type="EMBL" id="OCT65384.1"/>
    </source>
</evidence>
<gene>
    <name evidence="2" type="ORF">XELAEV_18041624mg</name>
</gene>
<dbReference type="AlphaFoldDB" id="A0A974C2C8"/>
<dbReference type="EMBL" id="CM004481">
    <property type="protein sequence ID" value="OCT65384.1"/>
    <property type="molecule type" value="Genomic_DNA"/>
</dbReference>
<feature type="compositionally biased region" description="Polar residues" evidence="1">
    <location>
        <begin position="107"/>
        <end position="125"/>
    </location>
</feature>
<accession>A0A974C2C8</accession>
<sequence>MSLPEGVPLHERTLPACARAGRVAELQAIRPKFPLPQQCHSSLPWAAILSVLPLCQPLYQRRHEAATAPVSTPAPSTVKVYLKDKFNASDIAATIPDSSAAAFSFTPTSKPNATAPAKSQPTVQPSKLIAV</sequence>
<name>A0A974C2C8_XENLA</name>
<proteinExistence type="predicted"/>